<dbReference type="SUPFAM" id="SSF56176">
    <property type="entry name" value="FAD-binding/transporter-associated domain-like"/>
    <property type="match status" value="1"/>
</dbReference>
<dbReference type="AlphaFoldDB" id="A0A918RGS2"/>
<comment type="caution">
    <text evidence="14">The sequence shown here is derived from an EMBL/GenBank/DDBJ whole genome shotgun (WGS) entry which is preliminary data.</text>
</comment>
<accession>A0A918RGS2</accession>
<dbReference type="PROSITE" id="PS51371">
    <property type="entry name" value="CBS"/>
    <property type="match status" value="1"/>
</dbReference>
<evidence type="ECO:0000256" key="5">
    <source>
        <dbReference type="ARBA" id="ARBA00022737"/>
    </source>
</evidence>
<dbReference type="PANTHER" id="PTHR22777">
    <property type="entry name" value="HEMOLYSIN-RELATED"/>
    <property type="match status" value="1"/>
</dbReference>
<name>A0A918RGS2_9GAMM</name>
<evidence type="ECO:0000256" key="9">
    <source>
        <dbReference type="PROSITE-ProRule" id="PRU00703"/>
    </source>
</evidence>
<feature type="transmembrane region" description="Helical" evidence="11">
    <location>
        <begin position="33"/>
        <end position="60"/>
    </location>
</feature>
<dbReference type="CDD" id="cd04590">
    <property type="entry name" value="CBS_pair_CorC_HlyC_assoc"/>
    <property type="match status" value="1"/>
</dbReference>
<sequence length="396" mass="44199">MMAVNRYRIKTLADQGNRSAKLVLNLLSSPDRLLGTILFGNNVANIAASTLATVVGLRLFGDVGLAYAPMILVFVVLIFAEVAPKTLAAVNPERIAYPAAWVLAGLQILLSPFVWSVKIFSNGLLNLLGVHVTAQTNALNSEELRAAVYESSEKIDVSHQEMLLRILEMEKVTVEDVMIPRADMEAIDLEDDWDDIVEQLATSHHTRVPVFQGSMDNMIGIAHIRKMFYLTHMAEFNRETMLSMIREPYFIPENTSVTHALTNLQEQRRRFGIVVDEYGDIKGLVTLEMILEEVVGDFTTVVPGMDDDITGEPDGSFLVRGSTYLRDINRQLDWQLPTDTVKTVNGLITEYLEDIPVASTCFKLGDYTVEIVQTRDTSVHVARLKRLNTTILAGEE</sequence>
<protein>
    <submittedName>
        <fullName evidence="14">Transporter</fullName>
    </submittedName>
</protein>
<keyword evidence="6 10" id="KW-1133">Transmembrane helix</keyword>
<evidence type="ECO:0000256" key="11">
    <source>
        <dbReference type="SAM" id="Phobius"/>
    </source>
</evidence>
<dbReference type="Pfam" id="PF00571">
    <property type="entry name" value="CBS"/>
    <property type="match status" value="1"/>
</dbReference>
<comment type="similarity">
    <text evidence="2">Belongs to the UPF0053 family.</text>
</comment>
<evidence type="ECO:0000259" key="12">
    <source>
        <dbReference type="PROSITE" id="PS51371"/>
    </source>
</evidence>
<reference evidence="14" key="1">
    <citation type="journal article" date="2014" name="Int. J. Syst. Evol. Microbiol.">
        <title>Complete genome sequence of Corynebacterium casei LMG S-19264T (=DSM 44701T), isolated from a smear-ripened cheese.</title>
        <authorList>
            <consortium name="US DOE Joint Genome Institute (JGI-PGF)"/>
            <person name="Walter F."/>
            <person name="Albersmeier A."/>
            <person name="Kalinowski J."/>
            <person name="Ruckert C."/>
        </authorList>
    </citation>
    <scope>NUCLEOTIDE SEQUENCE</scope>
    <source>
        <strain evidence="14">KCTC 12711</strain>
    </source>
</reference>
<dbReference type="InterPro" id="IPR002550">
    <property type="entry name" value="CNNM"/>
</dbReference>
<dbReference type="SMART" id="SM01091">
    <property type="entry name" value="CorC_HlyC"/>
    <property type="match status" value="1"/>
</dbReference>
<evidence type="ECO:0000256" key="8">
    <source>
        <dbReference type="ARBA" id="ARBA00023136"/>
    </source>
</evidence>
<feature type="domain" description="CBS" evidence="12">
    <location>
        <begin position="244"/>
        <end position="300"/>
    </location>
</feature>
<dbReference type="PROSITE" id="PS51846">
    <property type="entry name" value="CNNM"/>
    <property type="match status" value="1"/>
</dbReference>
<evidence type="ECO:0000256" key="3">
    <source>
        <dbReference type="ARBA" id="ARBA00022475"/>
    </source>
</evidence>
<dbReference type="InterPro" id="IPR005170">
    <property type="entry name" value="Transptr-assoc_dom"/>
</dbReference>
<dbReference type="InterPro" id="IPR016169">
    <property type="entry name" value="FAD-bd_PCMH_sub2"/>
</dbReference>
<evidence type="ECO:0000256" key="1">
    <source>
        <dbReference type="ARBA" id="ARBA00004651"/>
    </source>
</evidence>
<keyword evidence="5" id="KW-0677">Repeat</keyword>
<evidence type="ECO:0000313" key="14">
    <source>
        <dbReference type="EMBL" id="GGZ98447.1"/>
    </source>
</evidence>
<feature type="transmembrane region" description="Helical" evidence="11">
    <location>
        <begin position="66"/>
        <end position="83"/>
    </location>
</feature>
<dbReference type="InterPro" id="IPR044751">
    <property type="entry name" value="Ion_transp-like_CBS"/>
</dbReference>
<dbReference type="Pfam" id="PF03471">
    <property type="entry name" value="CorC_HlyC"/>
    <property type="match status" value="1"/>
</dbReference>
<dbReference type="GO" id="GO:0050660">
    <property type="term" value="F:flavin adenine dinucleotide binding"/>
    <property type="evidence" value="ECO:0007669"/>
    <property type="project" value="InterPro"/>
</dbReference>
<dbReference type="SUPFAM" id="SSF54631">
    <property type="entry name" value="CBS-domain pair"/>
    <property type="match status" value="1"/>
</dbReference>
<keyword evidence="15" id="KW-1185">Reference proteome</keyword>
<dbReference type="InterPro" id="IPR036318">
    <property type="entry name" value="FAD-bd_PCMH-like_sf"/>
</dbReference>
<dbReference type="Pfam" id="PF01595">
    <property type="entry name" value="CNNM"/>
    <property type="match status" value="1"/>
</dbReference>
<dbReference type="Proteomes" id="UP000614811">
    <property type="component" value="Unassembled WGS sequence"/>
</dbReference>
<evidence type="ECO:0000256" key="6">
    <source>
        <dbReference type="ARBA" id="ARBA00022989"/>
    </source>
</evidence>
<dbReference type="EMBL" id="BMXA01000001">
    <property type="protein sequence ID" value="GGZ98447.1"/>
    <property type="molecule type" value="Genomic_DNA"/>
</dbReference>
<keyword evidence="7 9" id="KW-0129">CBS domain</keyword>
<dbReference type="Gene3D" id="3.30.465.10">
    <property type="match status" value="1"/>
</dbReference>
<evidence type="ECO:0000256" key="4">
    <source>
        <dbReference type="ARBA" id="ARBA00022692"/>
    </source>
</evidence>
<dbReference type="InterPro" id="IPR046342">
    <property type="entry name" value="CBS_dom_sf"/>
</dbReference>
<gene>
    <name evidence="14" type="ORF">GCM10008090_03650</name>
</gene>
<evidence type="ECO:0000259" key="13">
    <source>
        <dbReference type="PROSITE" id="PS51846"/>
    </source>
</evidence>
<evidence type="ECO:0000256" key="2">
    <source>
        <dbReference type="ARBA" id="ARBA00006337"/>
    </source>
</evidence>
<reference evidence="14" key="2">
    <citation type="submission" date="2020-09" db="EMBL/GenBank/DDBJ databases">
        <authorList>
            <person name="Sun Q."/>
            <person name="Kim S."/>
        </authorList>
    </citation>
    <scope>NUCLEOTIDE SEQUENCE</scope>
    <source>
        <strain evidence="14">KCTC 12711</strain>
    </source>
</reference>
<comment type="subcellular location">
    <subcellularLocation>
        <location evidence="1">Cell membrane</location>
        <topology evidence="1">Multi-pass membrane protein</topology>
    </subcellularLocation>
</comment>
<keyword evidence="8 10" id="KW-0472">Membrane</keyword>
<organism evidence="14 15">
    <name type="scientific">Arenicella chitinivorans</name>
    <dbReference type="NCBI Taxonomy" id="1329800"/>
    <lineage>
        <taxon>Bacteria</taxon>
        <taxon>Pseudomonadati</taxon>
        <taxon>Pseudomonadota</taxon>
        <taxon>Gammaproteobacteria</taxon>
        <taxon>Arenicellales</taxon>
        <taxon>Arenicellaceae</taxon>
        <taxon>Arenicella</taxon>
    </lineage>
</organism>
<evidence type="ECO:0000313" key="15">
    <source>
        <dbReference type="Proteomes" id="UP000614811"/>
    </source>
</evidence>
<dbReference type="PANTHER" id="PTHR22777:SF32">
    <property type="entry name" value="UPF0053 INNER MEMBRANE PROTEIN YFJD"/>
    <property type="match status" value="1"/>
</dbReference>
<keyword evidence="3" id="KW-1003">Cell membrane</keyword>
<evidence type="ECO:0000256" key="7">
    <source>
        <dbReference type="ARBA" id="ARBA00023122"/>
    </source>
</evidence>
<dbReference type="InterPro" id="IPR000644">
    <property type="entry name" value="CBS_dom"/>
</dbReference>
<evidence type="ECO:0000256" key="10">
    <source>
        <dbReference type="PROSITE-ProRule" id="PRU01193"/>
    </source>
</evidence>
<dbReference type="Gene3D" id="3.10.580.10">
    <property type="entry name" value="CBS-domain"/>
    <property type="match status" value="1"/>
</dbReference>
<keyword evidence="4 10" id="KW-0812">Transmembrane</keyword>
<proteinExistence type="inferred from homology"/>
<dbReference type="GO" id="GO:0005886">
    <property type="term" value="C:plasma membrane"/>
    <property type="evidence" value="ECO:0007669"/>
    <property type="project" value="UniProtKB-SubCell"/>
</dbReference>
<feature type="domain" description="CNNM transmembrane" evidence="13">
    <location>
        <begin position="1"/>
        <end position="161"/>
    </location>
</feature>
<feature type="transmembrane region" description="Helical" evidence="11">
    <location>
        <begin position="95"/>
        <end position="115"/>
    </location>
</feature>